<keyword evidence="2" id="KW-1185">Reference proteome</keyword>
<name>A0A9Q1CDI7_HOLLE</name>
<gene>
    <name evidence="1" type="ORF">HOLleu_13626</name>
</gene>
<dbReference type="Gene3D" id="2.40.50.140">
    <property type="entry name" value="Nucleic acid-binding proteins"/>
    <property type="match status" value="1"/>
</dbReference>
<evidence type="ECO:0000313" key="2">
    <source>
        <dbReference type="Proteomes" id="UP001152320"/>
    </source>
</evidence>
<accession>A0A9Q1CDI7</accession>
<reference evidence="1" key="1">
    <citation type="submission" date="2021-10" db="EMBL/GenBank/DDBJ databases">
        <title>Tropical sea cucumber genome reveals ecological adaptation and Cuvierian tubules defense mechanism.</title>
        <authorList>
            <person name="Chen T."/>
        </authorList>
    </citation>
    <scope>NUCLEOTIDE SEQUENCE</scope>
    <source>
        <strain evidence="1">Nanhai2018</strain>
        <tissue evidence="1">Muscle</tissue>
    </source>
</reference>
<dbReference type="AlphaFoldDB" id="A0A9Q1CDI7"/>
<dbReference type="OrthoDB" id="6159020at2759"/>
<dbReference type="EMBL" id="JAIZAY010000005">
    <property type="protein sequence ID" value="KAJ8042544.1"/>
    <property type="molecule type" value="Genomic_DNA"/>
</dbReference>
<dbReference type="Proteomes" id="UP001152320">
    <property type="component" value="Chromosome 5"/>
</dbReference>
<dbReference type="InterPro" id="IPR012340">
    <property type="entry name" value="NA-bd_OB-fold"/>
</dbReference>
<proteinExistence type="predicted"/>
<sequence length="190" mass="21078">MLSITTLKSSQGKPYQTTLKCVIATRSDPINYQKDGTKKSMMYVGLCDHSGHIKAILYDLAKLDKITNLTTVIIKNFILRLDHTLALTTQTKIFKTAPLELPDHIITEATNSVHPPTPPPQPIKTVKTSPIKTTTSVKGSVKQVHLPHFLLPRIIGFDENRNLSICDSMSMCVSMYVCGCFHKYGGQHVA</sequence>
<organism evidence="1 2">
    <name type="scientific">Holothuria leucospilota</name>
    <name type="common">Black long sea cucumber</name>
    <name type="synonym">Mertensiothuria leucospilota</name>
    <dbReference type="NCBI Taxonomy" id="206669"/>
    <lineage>
        <taxon>Eukaryota</taxon>
        <taxon>Metazoa</taxon>
        <taxon>Echinodermata</taxon>
        <taxon>Eleutherozoa</taxon>
        <taxon>Echinozoa</taxon>
        <taxon>Holothuroidea</taxon>
        <taxon>Aspidochirotacea</taxon>
        <taxon>Aspidochirotida</taxon>
        <taxon>Holothuriidae</taxon>
        <taxon>Holothuria</taxon>
    </lineage>
</organism>
<protein>
    <submittedName>
        <fullName evidence="1">Uncharacterized protein</fullName>
    </submittedName>
</protein>
<comment type="caution">
    <text evidence="1">The sequence shown here is derived from an EMBL/GenBank/DDBJ whole genome shotgun (WGS) entry which is preliminary data.</text>
</comment>
<evidence type="ECO:0000313" key="1">
    <source>
        <dbReference type="EMBL" id="KAJ8042544.1"/>
    </source>
</evidence>